<evidence type="ECO:0000313" key="1">
    <source>
        <dbReference type="EMBL" id="MCM8748015.1"/>
    </source>
</evidence>
<keyword evidence="2" id="KW-1185">Reference proteome</keyword>
<protein>
    <submittedName>
        <fullName evidence="1">Uncharacterized protein</fullName>
    </submittedName>
</protein>
<evidence type="ECO:0000313" key="2">
    <source>
        <dbReference type="Proteomes" id="UP001165306"/>
    </source>
</evidence>
<gene>
    <name evidence="1" type="ORF">NET02_02520</name>
</gene>
<dbReference type="EMBL" id="JAMSLR010000001">
    <property type="protein sequence ID" value="MCM8748015.1"/>
    <property type="molecule type" value="Genomic_DNA"/>
</dbReference>
<reference evidence="1" key="1">
    <citation type="submission" date="2022-06" db="EMBL/GenBank/DDBJ databases">
        <title>CFH 74404 Thermomicrobiaceae sp.</title>
        <authorList>
            <person name="Ming H."/>
            <person name="Li W.-J."/>
            <person name="Zhao Z."/>
        </authorList>
    </citation>
    <scope>NUCLEOTIDE SEQUENCE</scope>
    <source>
        <strain evidence="1">CFH 74404</strain>
    </source>
</reference>
<name>A0AA41WCX3_9BACT</name>
<dbReference type="Proteomes" id="UP001165306">
    <property type="component" value="Unassembled WGS sequence"/>
</dbReference>
<comment type="caution">
    <text evidence="1">The sequence shown here is derived from an EMBL/GenBank/DDBJ whole genome shotgun (WGS) entry which is preliminary data.</text>
</comment>
<accession>A0AA41WCX3</accession>
<dbReference type="AlphaFoldDB" id="A0AA41WCX3"/>
<sequence>MAMMLKLPLLRRDDVLVAPGPSPWGEDGVWLGRRHLAVWWPGAGPWPEGVFAASSSQEDWFEVDRVRPRRATRLVGRQRRPSALLLRGVCTEFALPFRLEVPVKPCPDAAEELRFDLGPAVAVLDAAAFYEAARRAILAQGGRQARGVFLTLAPGDAGLQARVRAKDGGVEVVPLLGELRTGGRWRCRRRCPAGSGGPATATTSTR</sequence>
<dbReference type="RefSeq" id="WP_284055794.1">
    <property type="nucleotide sequence ID" value="NZ_JAMSLR010000001.1"/>
</dbReference>
<organism evidence="1 2">
    <name type="scientific">Thermalbibacter longus</name>
    <dbReference type="NCBI Taxonomy" id="2951981"/>
    <lineage>
        <taxon>Bacteria</taxon>
        <taxon>Pseudomonadati</taxon>
        <taxon>Thermomicrobiota</taxon>
        <taxon>Thermomicrobia</taxon>
        <taxon>Thermomicrobiales</taxon>
        <taxon>Thermomicrobiaceae</taxon>
        <taxon>Thermalbibacter</taxon>
    </lineage>
</organism>
<proteinExistence type="predicted"/>